<reference evidence="8" key="1">
    <citation type="submission" date="2022-07" db="EMBL/GenBank/DDBJ databases">
        <title>Genome Sequence of Leucocoprinus birnbaumii.</title>
        <authorList>
            <person name="Buettner E."/>
        </authorList>
    </citation>
    <scope>NUCLEOTIDE SEQUENCE</scope>
    <source>
        <strain evidence="8">VT141</strain>
    </source>
</reference>
<dbReference type="GO" id="GO:0022857">
    <property type="term" value="F:transmembrane transporter activity"/>
    <property type="evidence" value="ECO:0007669"/>
    <property type="project" value="UniProtKB-UniRule"/>
</dbReference>
<dbReference type="GO" id="GO:0005886">
    <property type="term" value="C:plasma membrane"/>
    <property type="evidence" value="ECO:0007669"/>
    <property type="project" value="UniProtKB-SubCell"/>
</dbReference>
<dbReference type="Pfam" id="PF04515">
    <property type="entry name" value="Choline_transpo"/>
    <property type="match status" value="1"/>
</dbReference>
<feature type="compositionally biased region" description="Basic residues" evidence="7">
    <location>
        <begin position="432"/>
        <end position="449"/>
    </location>
</feature>
<protein>
    <recommendedName>
        <fullName evidence="6">Protein PNS1</fullName>
    </recommendedName>
</protein>
<dbReference type="PANTHER" id="PTHR12385">
    <property type="entry name" value="CHOLINE TRANSPORTER-LIKE (SLC FAMILY 44)"/>
    <property type="match status" value="1"/>
</dbReference>
<dbReference type="AlphaFoldDB" id="A0AAD5VSR9"/>
<keyword evidence="9" id="KW-1185">Reference proteome</keyword>
<feature type="compositionally biased region" description="Pro residues" evidence="7">
    <location>
        <begin position="450"/>
        <end position="480"/>
    </location>
</feature>
<evidence type="ECO:0000313" key="8">
    <source>
        <dbReference type="EMBL" id="KAJ3566815.1"/>
    </source>
</evidence>
<accession>A0AAD5VSR9</accession>
<feature type="compositionally biased region" description="Low complexity" evidence="7">
    <location>
        <begin position="548"/>
        <end position="563"/>
    </location>
</feature>
<feature type="compositionally biased region" description="Acidic residues" evidence="7">
    <location>
        <begin position="613"/>
        <end position="624"/>
    </location>
</feature>
<feature type="region of interest" description="Disordered" evidence="7">
    <location>
        <begin position="384"/>
        <end position="488"/>
    </location>
</feature>
<evidence type="ECO:0000256" key="4">
    <source>
        <dbReference type="ARBA" id="ARBA00022989"/>
    </source>
</evidence>
<keyword evidence="5 6" id="KW-0472">Membrane</keyword>
<evidence type="ECO:0000256" key="2">
    <source>
        <dbReference type="ARBA" id="ARBA00007168"/>
    </source>
</evidence>
<evidence type="ECO:0000256" key="5">
    <source>
        <dbReference type="ARBA" id="ARBA00023136"/>
    </source>
</evidence>
<evidence type="ECO:0000256" key="1">
    <source>
        <dbReference type="ARBA" id="ARBA00004141"/>
    </source>
</evidence>
<feature type="compositionally biased region" description="Polar residues" evidence="7">
    <location>
        <begin position="531"/>
        <end position="540"/>
    </location>
</feature>
<proteinExistence type="inferred from homology"/>
<feature type="transmembrane region" description="Helical" evidence="6">
    <location>
        <begin position="198"/>
        <end position="221"/>
    </location>
</feature>
<comment type="function">
    <text evidence="6">Probably involved in transport through the plasma membrane.</text>
</comment>
<evidence type="ECO:0000256" key="3">
    <source>
        <dbReference type="ARBA" id="ARBA00022692"/>
    </source>
</evidence>
<feature type="compositionally biased region" description="Low complexity" evidence="7">
    <location>
        <begin position="389"/>
        <end position="402"/>
    </location>
</feature>
<comment type="similarity">
    <text evidence="2 6">Belongs to the CTL (choline transporter-like) family.</text>
</comment>
<feature type="compositionally biased region" description="Basic and acidic residues" evidence="7">
    <location>
        <begin position="633"/>
        <end position="649"/>
    </location>
</feature>
<evidence type="ECO:0000256" key="7">
    <source>
        <dbReference type="SAM" id="MobiDB-lite"/>
    </source>
</evidence>
<name>A0AAD5VSR9_9AGAR</name>
<comment type="subcellular location">
    <subcellularLocation>
        <location evidence="6">Cell membrane</location>
        <topology evidence="6">Multi-pass membrane protein</topology>
    </subcellularLocation>
    <subcellularLocation>
        <location evidence="1">Membrane</location>
        <topology evidence="1">Multi-pass membrane protein</topology>
    </subcellularLocation>
</comment>
<comment type="caution">
    <text evidence="8">The sequence shown here is derived from an EMBL/GenBank/DDBJ whole genome shotgun (WGS) entry which is preliminary data.</text>
</comment>
<feature type="transmembrane region" description="Helical" evidence="6">
    <location>
        <begin position="43"/>
        <end position="61"/>
    </location>
</feature>
<evidence type="ECO:0000313" key="9">
    <source>
        <dbReference type="Proteomes" id="UP001213000"/>
    </source>
</evidence>
<feature type="transmembrane region" description="Helical" evidence="6">
    <location>
        <begin position="299"/>
        <end position="321"/>
    </location>
</feature>
<organism evidence="8 9">
    <name type="scientific">Leucocoprinus birnbaumii</name>
    <dbReference type="NCBI Taxonomy" id="56174"/>
    <lineage>
        <taxon>Eukaryota</taxon>
        <taxon>Fungi</taxon>
        <taxon>Dikarya</taxon>
        <taxon>Basidiomycota</taxon>
        <taxon>Agaricomycotina</taxon>
        <taxon>Agaricomycetes</taxon>
        <taxon>Agaricomycetidae</taxon>
        <taxon>Agaricales</taxon>
        <taxon>Agaricineae</taxon>
        <taxon>Agaricaceae</taxon>
        <taxon>Leucocoprinus</taxon>
    </lineage>
</organism>
<sequence length="704" mass="76789">MIVTSVFAPATLFISSVWAFVGSFMWDAQAKEVPTWGETTGLRLFAIIPLVLSLFTGRKLLNLPRELQVTSSTLTLTTHLLLANPFLLALSPAILLITLIGSIPFLTLVFRLLLYGYQGKYTGDSVIEGKLYVWANWAIFGAASIWLWSWGVARGMLRTSVASVIGAWYFADPDALAPLPMDTHTIRAATVRATGPSLGSICLSALLLTIIRILTLFTLLLDQLPKHLPPNARLVINGIKLAVGYLDGVTTALSKYALVYVGLTGDPFMSSARRARALTEALEAKAEEESKKPSTEPQLALLAVAPLTLSFPFALSTYLFVAHTLDSPPSALGASVLSGAVTALVGRFCTGLVLDAADTLFLCYCIDKDIGERKREEVFIIFEEEEQNQTPEPAPTAQAQARQSRRGRASQPEEILPLSPRTTHRTTPLPQQRHHNDHHHHHDPRHHRGPPPPDARGPLRHQPPPASLPPHVPTISPPPSHLHHAVSPPPHIAAISRAATGRALSPPPQPGTTETEDLDPFQLSYAEEPHQSTTTTSRLTSEPGPIDPSMRLSSRSPSPTPSLQLEPEAASNNRVPQQQQQQHQDPSKGQLRRKTSAEMNMKSRVWNAKEGGAESEEEGEEGEEVGLHKKFVAAKEKEREREQERERDKGKGHRRSGSFKKGSVGGGGETLGMSVLGSGSEERAGVVSVFPWFWVFLSMGDDYG</sequence>
<gene>
    <name evidence="8" type="ORF">NP233_g6761</name>
</gene>
<comment type="caution">
    <text evidence="6">Lacks conserved residue(s) required for the propagation of feature annotation.</text>
</comment>
<keyword evidence="3 6" id="KW-0812">Transmembrane</keyword>
<feature type="transmembrane region" description="Helical" evidence="6">
    <location>
        <begin position="82"/>
        <end position="111"/>
    </location>
</feature>
<feature type="transmembrane region" description="Helical" evidence="6">
    <location>
        <begin position="131"/>
        <end position="148"/>
    </location>
</feature>
<dbReference type="PANTHER" id="PTHR12385:SF88">
    <property type="entry name" value="CHOLINE TRANSPORTER-LIKE PROTEIN CTL1"/>
    <property type="match status" value="1"/>
</dbReference>
<keyword evidence="4 6" id="KW-1133">Transmembrane helix</keyword>
<dbReference type="Proteomes" id="UP001213000">
    <property type="component" value="Unassembled WGS sequence"/>
</dbReference>
<dbReference type="EMBL" id="JANIEX010000458">
    <property type="protein sequence ID" value="KAJ3566815.1"/>
    <property type="molecule type" value="Genomic_DNA"/>
</dbReference>
<dbReference type="InterPro" id="IPR007603">
    <property type="entry name" value="Choline_transptr-like"/>
</dbReference>
<feature type="region of interest" description="Disordered" evidence="7">
    <location>
        <begin position="528"/>
        <end position="676"/>
    </location>
</feature>
<evidence type="ECO:0000256" key="6">
    <source>
        <dbReference type="RuleBase" id="RU368066"/>
    </source>
</evidence>